<evidence type="ECO:0000313" key="2">
    <source>
        <dbReference type="EMBL" id="TCZ65198.1"/>
    </source>
</evidence>
<dbReference type="EMBL" id="SKFH01000052">
    <property type="protein sequence ID" value="TCZ65198.1"/>
    <property type="molecule type" value="Genomic_DNA"/>
</dbReference>
<evidence type="ECO:0008006" key="4">
    <source>
        <dbReference type="Google" id="ProtNLM"/>
    </source>
</evidence>
<comment type="caution">
    <text evidence="2">The sequence shown here is derived from an EMBL/GenBank/DDBJ whole genome shotgun (WGS) entry which is preliminary data.</text>
</comment>
<dbReference type="OrthoDB" id="670350at2"/>
<dbReference type="AlphaFoldDB" id="A0A4R4DTV6"/>
<keyword evidence="3" id="KW-1185">Reference proteome</keyword>
<sequence length="178" mass="19738">MKKTTLLLLTLCLLTAVRGNAQNLASAIKLQAMDMGTALMKNDFNTFVKYMHPNIIRFAGGPQQMKAKMDSAFNLSKAFNVTVKRYWIGNPGPIARYKDQLQAVLPQSTTVLTPMGELTVETSMIVISPDKGESWWFIDTNVYKADKLKGVLPDLSPELVIPPRKAPKMVPNKAMPAQ</sequence>
<accession>A0A4R4DTV6</accession>
<name>A0A4R4DTV6_9BACT</name>
<evidence type="ECO:0000256" key="1">
    <source>
        <dbReference type="SAM" id="SignalP"/>
    </source>
</evidence>
<evidence type="ECO:0000313" key="3">
    <source>
        <dbReference type="Proteomes" id="UP000295164"/>
    </source>
</evidence>
<keyword evidence="1" id="KW-0732">Signal</keyword>
<dbReference type="Proteomes" id="UP000295164">
    <property type="component" value="Unassembled WGS sequence"/>
</dbReference>
<protein>
    <recommendedName>
        <fullName evidence="4">Nuclear transport factor 2 family protein</fullName>
    </recommendedName>
</protein>
<feature type="signal peptide" evidence="1">
    <location>
        <begin position="1"/>
        <end position="21"/>
    </location>
</feature>
<proteinExistence type="predicted"/>
<dbReference type="RefSeq" id="WP_131854236.1">
    <property type="nucleotide sequence ID" value="NZ_SKFH01000052.1"/>
</dbReference>
<organism evidence="2 3">
    <name type="scientific">Flaviaesturariibacter aridisoli</name>
    <dbReference type="NCBI Taxonomy" id="2545761"/>
    <lineage>
        <taxon>Bacteria</taxon>
        <taxon>Pseudomonadati</taxon>
        <taxon>Bacteroidota</taxon>
        <taxon>Chitinophagia</taxon>
        <taxon>Chitinophagales</taxon>
        <taxon>Chitinophagaceae</taxon>
        <taxon>Flaviaestuariibacter</taxon>
    </lineage>
</organism>
<reference evidence="2 3" key="1">
    <citation type="submission" date="2019-03" db="EMBL/GenBank/DDBJ databases">
        <authorList>
            <person name="Kim M.K.M."/>
        </authorList>
    </citation>
    <scope>NUCLEOTIDE SEQUENCE [LARGE SCALE GENOMIC DNA]</scope>
    <source>
        <strain evidence="2 3">17J68-15</strain>
    </source>
</reference>
<feature type="chain" id="PRO_5020627847" description="Nuclear transport factor 2 family protein" evidence="1">
    <location>
        <begin position="22"/>
        <end position="178"/>
    </location>
</feature>
<gene>
    <name evidence="2" type="ORF">E0486_17630</name>
</gene>